<organism evidence="3 4">
    <name type="scientific">Apiospora hydei</name>
    <dbReference type="NCBI Taxonomy" id="1337664"/>
    <lineage>
        <taxon>Eukaryota</taxon>
        <taxon>Fungi</taxon>
        <taxon>Dikarya</taxon>
        <taxon>Ascomycota</taxon>
        <taxon>Pezizomycotina</taxon>
        <taxon>Sordariomycetes</taxon>
        <taxon>Xylariomycetidae</taxon>
        <taxon>Amphisphaeriales</taxon>
        <taxon>Apiosporaceae</taxon>
        <taxon>Apiospora</taxon>
    </lineage>
</organism>
<protein>
    <recommendedName>
        <fullName evidence="5">Secreted protein</fullName>
    </recommendedName>
</protein>
<dbReference type="Proteomes" id="UP001433268">
    <property type="component" value="Unassembled WGS sequence"/>
</dbReference>
<feature type="compositionally biased region" description="Basic residues" evidence="1">
    <location>
        <begin position="138"/>
        <end position="151"/>
    </location>
</feature>
<feature type="signal peptide" evidence="2">
    <location>
        <begin position="1"/>
        <end position="19"/>
    </location>
</feature>
<keyword evidence="2" id="KW-0732">Signal</keyword>
<sequence length="165" mass="18245">MHRHGVLAILLFGVHGTFAASSCYFDTCLKRVNCGEGCVADCARHLAVTVTPPGVTITIDVQLAAGVTPIAPASTLVNAAPDCEKVAGFPYWAALTHEYGLLSKHIGRFSFGNLALNATRRAKQRYYPNNGVRDDRKRARAPNRRTQHTRTTKQWQEGLQERRKK</sequence>
<feature type="chain" id="PRO_5047443231" description="Secreted protein" evidence="2">
    <location>
        <begin position="20"/>
        <end position="165"/>
    </location>
</feature>
<evidence type="ECO:0000313" key="4">
    <source>
        <dbReference type="Proteomes" id="UP001433268"/>
    </source>
</evidence>
<dbReference type="RefSeq" id="XP_066662202.1">
    <property type="nucleotide sequence ID" value="XM_066816510.1"/>
</dbReference>
<evidence type="ECO:0008006" key="5">
    <source>
        <dbReference type="Google" id="ProtNLM"/>
    </source>
</evidence>
<comment type="caution">
    <text evidence="3">The sequence shown here is derived from an EMBL/GenBank/DDBJ whole genome shotgun (WGS) entry which is preliminary data.</text>
</comment>
<dbReference type="EMBL" id="JAQQWN010000009">
    <property type="protein sequence ID" value="KAK8065449.1"/>
    <property type="molecule type" value="Genomic_DNA"/>
</dbReference>
<keyword evidence="4" id="KW-1185">Reference proteome</keyword>
<feature type="region of interest" description="Disordered" evidence="1">
    <location>
        <begin position="125"/>
        <end position="165"/>
    </location>
</feature>
<dbReference type="PROSITE" id="PS51257">
    <property type="entry name" value="PROKAR_LIPOPROTEIN"/>
    <property type="match status" value="1"/>
</dbReference>
<reference evidence="3 4" key="1">
    <citation type="submission" date="2023-01" db="EMBL/GenBank/DDBJ databases">
        <title>Analysis of 21 Apiospora genomes using comparative genomics revels a genus with tremendous synthesis potential of carbohydrate active enzymes and secondary metabolites.</title>
        <authorList>
            <person name="Sorensen T."/>
        </authorList>
    </citation>
    <scope>NUCLEOTIDE SEQUENCE [LARGE SCALE GENOMIC DNA]</scope>
    <source>
        <strain evidence="3 4">CBS 114990</strain>
    </source>
</reference>
<gene>
    <name evidence="3" type="ORF">PG997_012196</name>
</gene>
<name>A0ABR1V5X7_9PEZI</name>
<evidence type="ECO:0000256" key="2">
    <source>
        <dbReference type="SAM" id="SignalP"/>
    </source>
</evidence>
<dbReference type="GeneID" id="92049570"/>
<proteinExistence type="predicted"/>
<evidence type="ECO:0000256" key="1">
    <source>
        <dbReference type="SAM" id="MobiDB-lite"/>
    </source>
</evidence>
<accession>A0ABR1V5X7</accession>
<evidence type="ECO:0000313" key="3">
    <source>
        <dbReference type="EMBL" id="KAK8065449.1"/>
    </source>
</evidence>